<evidence type="ECO:0000313" key="1">
    <source>
        <dbReference type="EMBL" id="PZQ66937.1"/>
    </source>
</evidence>
<evidence type="ECO:0000313" key="2">
    <source>
        <dbReference type="Proteomes" id="UP000249135"/>
    </source>
</evidence>
<evidence type="ECO:0008006" key="3">
    <source>
        <dbReference type="Google" id="ProtNLM"/>
    </source>
</evidence>
<organism evidence="1 2">
    <name type="scientific">Variovorax paradoxus</name>
    <dbReference type="NCBI Taxonomy" id="34073"/>
    <lineage>
        <taxon>Bacteria</taxon>
        <taxon>Pseudomonadati</taxon>
        <taxon>Pseudomonadota</taxon>
        <taxon>Betaproteobacteria</taxon>
        <taxon>Burkholderiales</taxon>
        <taxon>Comamonadaceae</taxon>
        <taxon>Variovorax</taxon>
    </lineage>
</organism>
<dbReference type="Proteomes" id="UP000249135">
    <property type="component" value="Unassembled WGS sequence"/>
</dbReference>
<comment type="caution">
    <text evidence="1">The sequence shown here is derived from an EMBL/GenBank/DDBJ whole genome shotgun (WGS) entry which is preliminary data.</text>
</comment>
<proteinExistence type="predicted"/>
<name>A0A2W5R904_VARPD</name>
<reference evidence="1 2" key="1">
    <citation type="submission" date="2017-08" db="EMBL/GenBank/DDBJ databases">
        <title>Infants hospitalized years apart are colonized by the same room-sourced microbial strains.</title>
        <authorList>
            <person name="Brooks B."/>
            <person name="Olm M.R."/>
            <person name="Firek B.A."/>
            <person name="Baker R."/>
            <person name="Thomas B.C."/>
            <person name="Morowitz M.J."/>
            <person name="Banfield J.F."/>
        </authorList>
    </citation>
    <scope>NUCLEOTIDE SEQUENCE [LARGE SCALE GENOMIC DNA]</scope>
    <source>
        <strain evidence="1">S2_005_003_R2_41</strain>
    </source>
</reference>
<dbReference type="EMBL" id="QFPP01000380">
    <property type="protein sequence ID" value="PZQ66937.1"/>
    <property type="molecule type" value="Genomic_DNA"/>
</dbReference>
<dbReference type="AlphaFoldDB" id="A0A2W5R904"/>
<accession>A0A2W5R904</accession>
<sequence>MKRDWDVVRAVLEQVEALGDQHFDGHGFSYTAESPEDEVTRIRHLLLLRDAGFVRGLAVDTLAGPGLLGPELTWEGHELLGTIRSKTIWNRVKKLAADKGIELSFDVVKRLGKLALDQVLDGQ</sequence>
<protein>
    <recommendedName>
        <fullName evidence="3">DUF2513 domain-containing protein</fullName>
    </recommendedName>
</protein>
<dbReference type="Pfam" id="PF10711">
    <property type="entry name" value="DUF2513"/>
    <property type="match status" value="1"/>
</dbReference>
<gene>
    <name evidence="1" type="ORF">DI563_22365</name>
</gene>
<dbReference type="InterPro" id="IPR019650">
    <property type="entry name" value="DUF2513"/>
</dbReference>